<protein>
    <submittedName>
        <fullName evidence="1">Uncharacterized protein</fullName>
    </submittedName>
</protein>
<name>A0A0W0XKW1_9GAMM</name>
<organism evidence="1 2">
    <name type="scientific">Legionella quinlivanii</name>
    <dbReference type="NCBI Taxonomy" id="45073"/>
    <lineage>
        <taxon>Bacteria</taxon>
        <taxon>Pseudomonadati</taxon>
        <taxon>Pseudomonadota</taxon>
        <taxon>Gammaproteobacteria</taxon>
        <taxon>Legionellales</taxon>
        <taxon>Legionellaceae</taxon>
        <taxon>Legionella</taxon>
    </lineage>
</organism>
<dbReference type="Proteomes" id="UP000054618">
    <property type="component" value="Unassembled WGS sequence"/>
</dbReference>
<accession>A0A0W0XKW1</accession>
<gene>
    <name evidence="1" type="ORF">Lqui_2792</name>
</gene>
<sequence length="83" mass="9336">MSKSALLINEDKYTKTVFASISEAIQFLTLFMSQSRLLHFVRKDDSLVIGHEARFFIASVALINSLVTLTSMAEWPELSAKIN</sequence>
<dbReference type="STRING" id="45073.Lqui_2792"/>
<evidence type="ECO:0000313" key="1">
    <source>
        <dbReference type="EMBL" id="KTD45321.1"/>
    </source>
</evidence>
<keyword evidence="2" id="KW-1185">Reference proteome</keyword>
<dbReference type="EMBL" id="LNYS01000025">
    <property type="protein sequence ID" value="KTD45321.1"/>
    <property type="molecule type" value="Genomic_DNA"/>
</dbReference>
<reference evidence="1 2" key="1">
    <citation type="submission" date="2015-11" db="EMBL/GenBank/DDBJ databases">
        <title>Genomic analysis of 38 Legionella species identifies large and diverse effector repertoires.</title>
        <authorList>
            <person name="Burstein D."/>
            <person name="Amaro F."/>
            <person name="Zusman T."/>
            <person name="Lifshitz Z."/>
            <person name="Cohen O."/>
            <person name="Gilbert J.A."/>
            <person name="Pupko T."/>
            <person name="Shuman H.A."/>
            <person name="Segal G."/>
        </authorList>
    </citation>
    <scope>NUCLEOTIDE SEQUENCE [LARGE SCALE GENOMIC DNA]</scope>
    <source>
        <strain evidence="1 2">CDC#1442-AUS-E</strain>
    </source>
</reference>
<evidence type="ECO:0000313" key="2">
    <source>
        <dbReference type="Proteomes" id="UP000054618"/>
    </source>
</evidence>
<proteinExistence type="predicted"/>
<dbReference type="AlphaFoldDB" id="A0A0W0XKW1"/>
<comment type="caution">
    <text evidence="1">The sequence shown here is derived from an EMBL/GenBank/DDBJ whole genome shotgun (WGS) entry which is preliminary data.</text>
</comment>